<feature type="compositionally biased region" description="Basic and acidic residues" evidence="1">
    <location>
        <begin position="29"/>
        <end position="43"/>
    </location>
</feature>
<feature type="compositionally biased region" description="Basic and acidic residues" evidence="1">
    <location>
        <begin position="349"/>
        <end position="361"/>
    </location>
</feature>
<feature type="compositionally biased region" description="Basic and acidic residues" evidence="1">
    <location>
        <begin position="241"/>
        <end position="252"/>
    </location>
</feature>
<feature type="compositionally biased region" description="Acidic residues" evidence="1">
    <location>
        <begin position="253"/>
        <end position="271"/>
    </location>
</feature>
<dbReference type="Proteomes" id="UP000799772">
    <property type="component" value="Unassembled WGS sequence"/>
</dbReference>
<name>A0A9P4MAR9_9PEZI</name>
<keyword evidence="3" id="KW-1185">Reference proteome</keyword>
<evidence type="ECO:0000313" key="2">
    <source>
        <dbReference type="EMBL" id="KAF2103540.1"/>
    </source>
</evidence>
<sequence length="649" mass="71017">MSSFTPINTPAGKRKRTHSDANGRSIDSVLDKRQKTEMDKADEYDSDVISVHTSVHSEAEGEGAKQDMVASATAPATSTPITPAKEPTSDPSPASDVPNPTRTPAKLPSTEGVASSGFKFNMPAPATKKPGSDPGAASYVSQPTKTPAKPVSAGGVASMPTPTTLKGPTKPGDNMPTKIKDAAPAPADDSEEQSGKKRKRSQKETDANPTPKKSKKKDKNAPPNPSSLKSTYTKRMQALNEKVRKEAEKKEEDGEESDPDSSDDSSDDSEPEGLNISNEGLFREEIITAIAAVTESIRYDSDPVRGCQFSIIDGENLNKWVRGVDSPQRVGRPRRVFYFPYVYNYPKEEKEDAKKAQEKAGPRLPFSMEKPPATPKKVKGASKEASSKGSEGETELKGSEGESADNEPSEASSASAKDTDNSEDQRPHWILFVVHVPPMVGGPPEPNTAGMPRIDVYDSAPELLREGVAQDDVEDHVKTIVESLCWYSGQAHHHSPSVNFMKMRYVPSPAQRDTESMKVREKKFKAKSNEEIEVQTAEASSSIHTILSAWAHALHLEVNPNFDFTAKNSRLAILDFYTKAVELINHVIAGHAGSDLIYLFLAGYRYIIATNEEVPESQRFSRNEDIRSAAHVRQRYDQVLQRENWMATL</sequence>
<feature type="region of interest" description="Disordered" evidence="1">
    <location>
        <begin position="349"/>
        <end position="424"/>
    </location>
</feature>
<evidence type="ECO:0000313" key="3">
    <source>
        <dbReference type="Proteomes" id="UP000799772"/>
    </source>
</evidence>
<feature type="compositionally biased region" description="Basic and acidic residues" evidence="1">
    <location>
        <begin position="381"/>
        <end position="400"/>
    </location>
</feature>
<feature type="compositionally biased region" description="Low complexity" evidence="1">
    <location>
        <begin position="70"/>
        <end position="84"/>
    </location>
</feature>
<feature type="compositionally biased region" description="Basic and acidic residues" evidence="1">
    <location>
        <begin position="55"/>
        <end position="65"/>
    </location>
</feature>
<dbReference type="EMBL" id="ML978122">
    <property type="protein sequence ID" value="KAF2103540.1"/>
    <property type="molecule type" value="Genomic_DNA"/>
</dbReference>
<feature type="region of interest" description="Disordered" evidence="1">
    <location>
        <begin position="1"/>
        <end position="281"/>
    </location>
</feature>
<reference evidence="2" key="1">
    <citation type="journal article" date="2020" name="Stud. Mycol.">
        <title>101 Dothideomycetes genomes: a test case for predicting lifestyles and emergence of pathogens.</title>
        <authorList>
            <person name="Haridas S."/>
            <person name="Albert R."/>
            <person name="Binder M."/>
            <person name="Bloem J."/>
            <person name="Labutti K."/>
            <person name="Salamov A."/>
            <person name="Andreopoulos B."/>
            <person name="Baker S."/>
            <person name="Barry K."/>
            <person name="Bills G."/>
            <person name="Bluhm B."/>
            <person name="Cannon C."/>
            <person name="Castanera R."/>
            <person name="Culley D."/>
            <person name="Daum C."/>
            <person name="Ezra D."/>
            <person name="Gonzalez J."/>
            <person name="Henrissat B."/>
            <person name="Kuo A."/>
            <person name="Liang C."/>
            <person name="Lipzen A."/>
            <person name="Lutzoni F."/>
            <person name="Magnuson J."/>
            <person name="Mondo S."/>
            <person name="Nolan M."/>
            <person name="Ohm R."/>
            <person name="Pangilinan J."/>
            <person name="Park H.-J."/>
            <person name="Ramirez L."/>
            <person name="Alfaro M."/>
            <person name="Sun H."/>
            <person name="Tritt A."/>
            <person name="Yoshinaga Y."/>
            <person name="Zwiers L.-H."/>
            <person name="Turgeon B."/>
            <person name="Goodwin S."/>
            <person name="Spatafora J."/>
            <person name="Crous P."/>
            <person name="Grigoriev I."/>
        </authorList>
    </citation>
    <scope>NUCLEOTIDE SEQUENCE</scope>
    <source>
        <strain evidence="2">CBS 133067</strain>
    </source>
</reference>
<proteinExistence type="predicted"/>
<gene>
    <name evidence="2" type="ORF">NA57DRAFT_72516</name>
</gene>
<feature type="compositionally biased region" description="Low complexity" evidence="1">
    <location>
        <begin position="160"/>
        <end position="172"/>
    </location>
</feature>
<accession>A0A9P4MAR9</accession>
<organism evidence="2 3">
    <name type="scientific">Rhizodiscina lignyota</name>
    <dbReference type="NCBI Taxonomy" id="1504668"/>
    <lineage>
        <taxon>Eukaryota</taxon>
        <taxon>Fungi</taxon>
        <taxon>Dikarya</taxon>
        <taxon>Ascomycota</taxon>
        <taxon>Pezizomycotina</taxon>
        <taxon>Dothideomycetes</taxon>
        <taxon>Pleosporomycetidae</taxon>
        <taxon>Aulographales</taxon>
        <taxon>Rhizodiscinaceae</taxon>
        <taxon>Rhizodiscina</taxon>
    </lineage>
</organism>
<comment type="caution">
    <text evidence="2">The sequence shown here is derived from an EMBL/GenBank/DDBJ whole genome shotgun (WGS) entry which is preliminary data.</text>
</comment>
<protein>
    <submittedName>
        <fullName evidence="2">Uncharacterized protein</fullName>
    </submittedName>
</protein>
<dbReference type="AlphaFoldDB" id="A0A9P4MAR9"/>
<evidence type="ECO:0000256" key="1">
    <source>
        <dbReference type="SAM" id="MobiDB-lite"/>
    </source>
</evidence>